<reference evidence="1 2" key="1">
    <citation type="submission" date="2018-03" db="EMBL/GenBank/DDBJ databases">
        <title>Genomic Encyclopedia of Type Strains, Phase III (KMG-III): the genomes of soil and plant-associated and newly described type strains.</title>
        <authorList>
            <person name="Whitman W."/>
        </authorList>
    </citation>
    <scope>NUCLEOTIDE SEQUENCE [LARGE SCALE GENOMIC DNA]</scope>
    <source>
        <strain evidence="1 2">CGMCC 1.12484</strain>
    </source>
</reference>
<keyword evidence="2" id="KW-1185">Reference proteome</keyword>
<dbReference type="Proteomes" id="UP000237983">
    <property type="component" value="Unassembled WGS sequence"/>
</dbReference>
<sequence length="201" mass="21794">MARWAPLRTDTLSALAEEILHNYGRGHVIVAVDAPGQADATTFADDLADAIRAKSHAAFRASLIDFSRPRAEREARGADSAEGAYRDAFDYPTLTRALIEPFRRGGSASFVTASFDVARDTPVENEGQTAPDDAILIVDGPFLNRAELAGFWNYSVWLDAAGERTAAEALYAHEVAPRTKATAIVDNSDPEHPRRSFADSC</sequence>
<comment type="caution">
    <text evidence="1">The sequence shown here is derived from an EMBL/GenBank/DDBJ whole genome shotgun (WGS) entry which is preliminary data.</text>
</comment>
<dbReference type="AlphaFoldDB" id="A0A2T0VHE8"/>
<dbReference type="RefSeq" id="WP_106210587.1">
    <property type="nucleotide sequence ID" value="NZ_PVTL01000002.1"/>
</dbReference>
<proteinExistence type="predicted"/>
<accession>A0A2T0VHE8</accession>
<dbReference type="GO" id="GO:0016301">
    <property type="term" value="F:kinase activity"/>
    <property type="evidence" value="ECO:0007669"/>
    <property type="project" value="UniProtKB-KW"/>
</dbReference>
<protein>
    <submittedName>
        <fullName evidence="1">Uridine kinase</fullName>
    </submittedName>
</protein>
<dbReference type="Gene3D" id="3.40.50.300">
    <property type="entry name" value="P-loop containing nucleotide triphosphate hydrolases"/>
    <property type="match status" value="1"/>
</dbReference>
<dbReference type="OrthoDB" id="572586at2"/>
<keyword evidence="1" id="KW-0418">Kinase</keyword>
<name>A0A2T0VHE8_9MICO</name>
<gene>
    <name evidence="1" type="ORF">B0I08_102324</name>
</gene>
<evidence type="ECO:0000313" key="2">
    <source>
        <dbReference type="Proteomes" id="UP000237983"/>
    </source>
</evidence>
<dbReference type="EMBL" id="PVTL01000002">
    <property type="protein sequence ID" value="PRY69647.1"/>
    <property type="molecule type" value="Genomic_DNA"/>
</dbReference>
<keyword evidence="1" id="KW-0808">Transferase</keyword>
<dbReference type="InterPro" id="IPR027417">
    <property type="entry name" value="P-loop_NTPase"/>
</dbReference>
<evidence type="ECO:0000313" key="1">
    <source>
        <dbReference type="EMBL" id="PRY69647.1"/>
    </source>
</evidence>
<organism evidence="1 2">
    <name type="scientific">Glaciihabitans tibetensis</name>
    <dbReference type="NCBI Taxonomy" id="1266600"/>
    <lineage>
        <taxon>Bacteria</taxon>
        <taxon>Bacillati</taxon>
        <taxon>Actinomycetota</taxon>
        <taxon>Actinomycetes</taxon>
        <taxon>Micrococcales</taxon>
        <taxon>Microbacteriaceae</taxon>
        <taxon>Glaciihabitans</taxon>
    </lineage>
</organism>